<organism evidence="2 3">
    <name type="scientific">Uncinocarpus reesii (strain UAMH 1704)</name>
    <dbReference type="NCBI Taxonomy" id="336963"/>
    <lineage>
        <taxon>Eukaryota</taxon>
        <taxon>Fungi</taxon>
        <taxon>Dikarya</taxon>
        <taxon>Ascomycota</taxon>
        <taxon>Pezizomycotina</taxon>
        <taxon>Eurotiomycetes</taxon>
        <taxon>Eurotiomycetidae</taxon>
        <taxon>Onygenales</taxon>
        <taxon>Onygenaceae</taxon>
        <taxon>Uncinocarpus</taxon>
    </lineage>
</organism>
<proteinExistence type="predicted"/>
<evidence type="ECO:0000256" key="1">
    <source>
        <dbReference type="SAM" id="Phobius"/>
    </source>
</evidence>
<dbReference type="EMBL" id="CH476616">
    <property type="protein sequence ID" value="EEP78861.1"/>
    <property type="molecule type" value="Genomic_DNA"/>
</dbReference>
<dbReference type="RefSeq" id="XP_002544190.1">
    <property type="nucleotide sequence ID" value="XM_002544144.1"/>
</dbReference>
<gene>
    <name evidence="2" type="ORF">UREG_03707</name>
</gene>
<dbReference type="OrthoDB" id="331948at2759"/>
<dbReference type="VEuPathDB" id="FungiDB:UREG_03707"/>
<keyword evidence="1" id="KW-0472">Membrane</keyword>
<dbReference type="eggNOG" id="KOG1311">
    <property type="taxonomic scope" value="Eukaryota"/>
</dbReference>
<dbReference type="InParanoid" id="C4JLJ9"/>
<dbReference type="KEGG" id="ure:UREG_03707"/>
<evidence type="ECO:0000313" key="2">
    <source>
        <dbReference type="EMBL" id="EEP78861.1"/>
    </source>
</evidence>
<sequence>MRSVGGVISEISFKFFIQFLFYTFLFTTFNVVVLSIFVAEHRKNSGYLEVQWLVALALCGLFFFFSLGMLASSLHLAWLNISTIESLTRHTKVWTLAILIPRPKDFHESQANRDNPIPVVIYPSTVMPSSSSSSSGTAPPREFAILSTEPGENPFDIGTPLENLKEIMGYSLFDWLLPIKPSPCADHSRQESAYRFGPVVQRLKRKAGLESF</sequence>
<dbReference type="STRING" id="336963.C4JLJ9"/>
<keyword evidence="1" id="KW-0812">Transmembrane</keyword>
<feature type="transmembrane region" description="Helical" evidence="1">
    <location>
        <begin position="50"/>
        <end position="78"/>
    </location>
</feature>
<protein>
    <recommendedName>
        <fullName evidence="4">Palmitoyltransferase</fullName>
    </recommendedName>
</protein>
<dbReference type="OMA" id="ESRENPW"/>
<evidence type="ECO:0008006" key="4">
    <source>
        <dbReference type="Google" id="ProtNLM"/>
    </source>
</evidence>
<dbReference type="HOGENOM" id="CLU_088453_0_0_1"/>
<dbReference type="Proteomes" id="UP000002058">
    <property type="component" value="Unassembled WGS sequence"/>
</dbReference>
<reference evidence="3" key="1">
    <citation type="journal article" date="2009" name="Genome Res.">
        <title>Comparative genomic analyses of the human fungal pathogens Coccidioides and their relatives.</title>
        <authorList>
            <person name="Sharpton T.J."/>
            <person name="Stajich J.E."/>
            <person name="Rounsley S.D."/>
            <person name="Gardner M.J."/>
            <person name="Wortman J.R."/>
            <person name="Jordar V.S."/>
            <person name="Maiti R."/>
            <person name="Kodira C.D."/>
            <person name="Neafsey D.E."/>
            <person name="Zeng Q."/>
            <person name="Hung C.-Y."/>
            <person name="McMahan C."/>
            <person name="Muszewska A."/>
            <person name="Grynberg M."/>
            <person name="Mandel M.A."/>
            <person name="Kellner E.M."/>
            <person name="Barker B.M."/>
            <person name="Galgiani J.N."/>
            <person name="Orbach M.J."/>
            <person name="Kirkland T.N."/>
            <person name="Cole G.T."/>
            <person name="Henn M.R."/>
            <person name="Birren B.W."/>
            <person name="Taylor J.W."/>
        </authorList>
    </citation>
    <scope>NUCLEOTIDE SEQUENCE [LARGE SCALE GENOMIC DNA]</scope>
    <source>
        <strain evidence="3">UAMH 1704</strain>
    </source>
</reference>
<keyword evidence="3" id="KW-1185">Reference proteome</keyword>
<name>C4JLJ9_UNCRE</name>
<feature type="transmembrane region" description="Helical" evidence="1">
    <location>
        <begin position="15"/>
        <end position="38"/>
    </location>
</feature>
<dbReference type="GeneID" id="8439570"/>
<dbReference type="AlphaFoldDB" id="C4JLJ9"/>
<evidence type="ECO:0000313" key="3">
    <source>
        <dbReference type="Proteomes" id="UP000002058"/>
    </source>
</evidence>
<accession>C4JLJ9</accession>
<keyword evidence="1" id="KW-1133">Transmembrane helix</keyword>